<evidence type="ECO:0000313" key="1">
    <source>
        <dbReference type="EMBL" id="SMP22274.1"/>
    </source>
</evidence>
<keyword evidence="2" id="KW-1185">Reference proteome</keyword>
<sequence length="104" mass="12563">MLQFDEKKLKKILMEELGNKEDKADRGIELMRSFNEQLQPILDQWMEDRTYSDHPINGVTLEMVFKHCKLDEFIKAMIHMNDFAEYPSLAEVFLKDPFFYNRRK</sequence>
<reference evidence="1" key="1">
    <citation type="submission" date="2017-05" db="EMBL/GenBank/DDBJ databases">
        <authorList>
            <person name="Varghese N."/>
            <person name="Submissions S."/>
        </authorList>
    </citation>
    <scope>NUCLEOTIDE SEQUENCE</scope>
    <source>
        <strain evidence="1">DSM 45262</strain>
    </source>
</reference>
<dbReference type="Proteomes" id="UP001157946">
    <property type="component" value="Unassembled WGS sequence"/>
</dbReference>
<dbReference type="EMBL" id="FXTU01000004">
    <property type="protein sequence ID" value="SMP22274.1"/>
    <property type="molecule type" value="Genomic_DNA"/>
</dbReference>
<gene>
    <name evidence="1" type="ORF">SAMN06265361_10428</name>
</gene>
<proteinExistence type="predicted"/>
<name>A0AA45WPS4_9BACL</name>
<evidence type="ECO:0000313" key="2">
    <source>
        <dbReference type="Proteomes" id="UP001157946"/>
    </source>
</evidence>
<comment type="caution">
    <text evidence="1">The sequence shown here is derived from an EMBL/GenBank/DDBJ whole genome shotgun (WGS) entry which is preliminary data.</text>
</comment>
<dbReference type="RefSeq" id="WP_154986581.1">
    <property type="nucleotide sequence ID" value="NZ_FXTU01000004.1"/>
</dbReference>
<protein>
    <submittedName>
        <fullName evidence="1">Uncharacterized protein</fullName>
    </submittedName>
</protein>
<dbReference type="AlphaFoldDB" id="A0AA45WPS4"/>
<accession>A0AA45WPS4</accession>
<organism evidence="1 2">
    <name type="scientific">Laceyella tengchongensis</name>
    <dbReference type="NCBI Taxonomy" id="574699"/>
    <lineage>
        <taxon>Bacteria</taxon>
        <taxon>Bacillati</taxon>
        <taxon>Bacillota</taxon>
        <taxon>Bacilli</taxon>
        <taxon>Bacillales</taxon>
        <taxon>Thermoactinomycetaceae</taxon>
        <taxon>Laceyella</taxon>
    </lineage>
</organism>